<dbReference type="EMBL" id="CM056742">
    <property type="protein sequence ID" value="KAJ8679243.1"/>
    <property type="molecule type" value="Genomic_DNA"/>
</dbReference>
<protein>
    <submittedName>
        <fullName evidence="1">Uncharacterized protein</fullName>
    </submittedName>
</protein>
<keyword evidence="2" id="KW-1185">Reference proteome</keyword>
<gene>
    <name evidence="1" type="ORF">QAD02_015030</name>
</gene>
<dbReference type="Proteomes" id="UP001239111">
    <property type="component" value="Chromosome 2"/>
</dbReference>
<comment type="caution">
    <text evidence="1">The sequence shown here is derived from an EMBL/GenBank/DDBJ whole genome shotgun (WGS) entry which is preliminary data.</text>
</comment>
<sequence>MAWLGSIANTVLRNMFPDIPDNQVQEVKTSEYHKRHIHCREEGIVLYTPKNVDKEKFEIVLHKPCTESLHSGYSLYRSDNLDEVETKFLVFKDKVPILIEKCRELSNPVRLQKLCDTLVEHPTWNLAHVSANLLLYEAFNHDIVNSYLNSSDQETGASPLQIAIETTNLKMVQMLISAKSSLEHLDFSGNTVFHYAANSTKEIIQALGGDLPNTLNSKNKDGYTPLHLACLYDKPECVKALLLVGADVNISASEGGATTPGYIGDFLHNRPNSLKSDDMKYGGTPLHWCCSRDVVNVLIEKKCDIDALNFEGRTALHVMVIRKRLDCVAALLSHMANINIVDNDGNTALHLAVKESTPSIVQLLIAFGADLDAKNCKDQSPRHIVNNDNDEGRKILYILHAVGAQRCSSSQVDCHIGCKFNESFEGLAPPEPPTAVPRTALDQMLYVASMERMASTKKTRGKKARLLCLDGGGIRGLVLVQTLLEIESVLGKPISSCFDWIAGTSTGGILALGIATGKSLKECQALYFRIKDNTFIGKRPYASEPLENALKETLGEDTVMADVRHTKIMITGVLADRKPVELHLFRNYESPSEILKITPSDKFKETLPPNEQLLWKAARATGAAPSYFRAFGRFLDGGLIANNPTLDAMTEIHEYNLALEACERAEEAEPLALVVSIGTGAIPLSQLQNVDVYRPEGIFDTAKLAMGLHVLAELLVDQATAADGRVVDRARSWCSMIGVPYYRFNPQLSAEVAMNEKSDEILAEMMWKSKAFMHANRDQIKELAAVLESVSE</sequence>
<reference evidence="1" key="1">
    <citation type="submission" date="2023-04" db="EMBL/GenBank/DDBJ databases">
        <title>A chromosome-level genome assembly of the parasitoid wasp Eretmocerus hayati.</title>
        <authorList>
            <person name="Zhong Y."/>
            <person name="Liu S."/>
            <person name="Liu Y."/>
        </authorList>
    </citation>
    <scope>NUCLEOTIDE SEQUENCE</scope>
    <source>
        <strain evidence="1">ZJU_SS_LIU_2023</strain>
    </source>
</reference>
<proteinExistence type="predicted"/>
<name>A0ACC2P820_9HYME</name>
<organism evidence="1 2">
    <name type="scientific">Eretmocerus hayati</name>
    <dbReference type="NCBI Taxonomy" id="131215"/>
    <lineage>
        <taxon>Eukaryota</taxon>
        <taxon>Metazoa</taxon>
        <taxon>Ecdysozoa</taxon>
        <taxon>Arthropoda</taxon>
        <taxon>Hexapoda</taxon>
        <taxon>Insecta</taxon>
        <taxon>Pterygota</taxon>
        <taxon>Neoptera</taxon>
        <taxon>Endopterygota</taxon>
        <taxon>Hymenoptera</taxon>
        <taxon>Apocrita</taxon>
        <taxon>Proctotrupomorpha</taxon>
        <taxon>Chalcidoidea</taxon>
        <taxon>Aphelinidae</taxon>
        <taxon>Aphelininae</taxon>
        <taxon>Eretmocerus</taxon>
    </lineage>
</organism>
<evidence type="ECO:0000313" key="2">
    <source>
        <dbReference type="Proteomes" id="UP001239111"/>
    </source>
</evidence>
<accession>A0ACC2P820</accession>
<evidence type="ECO:0000313" key="1">
    <source>
        <dbReference type="EMBL" id="KAJ8679243.1"/>
    </source>
</evidence>